<reference evidence="2" key="1">
    <citation type="submission" date="2021-02" db="EMBL/GenBank/DDBJ databases">
        <authorList>
            <person name="Nowell W R."/>
        </authorList>
    </citation>
    <scope>NUCLEOTIDE SEQUENCE</scope>
</reference>
<dbReference type="PANTHER" id="PTHR35373:SF4">
    <property type="entry name" value="PEPTIDASE_M16_M DOMAIN-CONTAINING PROTEIN"/>
    <property type="match status" value="1"/>
</dbReference>
<dbReference type="AlphaFoldDB" id="A0A815PLX8"/>
<dbReference type="OrthoDB" id="10001099at2759"/>
<gene>
    <name evidence="2" type="ORF">GPM918_LOCUS34725</name>
    <name evidence="1" type="ORF">OVA965_LOCUS3415</name>
    <name evidence="4" type="ORF">SRO942_LOCUS35429</name>
    <name evidence="3" type="ORF">TMI583_LOCUS3414</name>
</gene>
<evidence type="ECO:0000313" key="5">
    <source>
        <dbReference type="Proteomes" id="UP000663829"/>
    </source>
</evidence>
<dbReference type="EMBL" id="CAJOBC010084910">
    <property type="protein sequence ID" value="CAF4324086.1"/>
    <property type="molecule type" value="Genomic_DNA"/>
</dbReference>
<dbReference type="Proteomes" id="UP000663829">
    <property type="component" value="Unassembled WGS sequence"/>
</dbReference>
<dbReference type="Proteomes" id="UP000682733">
    <property type="component" value="Unassembled WGS sequence"/>
</dbReference>
<sequence length="137" mass="16279">MSEQQSVPVYTNAYVTCYDNYLVIHDYYFPFGNKKIIKYADIDKCELGSIKELGFFKIKSWGMALSPIWWPADLYRHTSREKYILLDTQQWPKIGLTMNDNEIDQIYYFILSKTSTKHHSNEPTTFDDTEVNLKKHF</sequence>
<dbReference type="EMBL" id="CAJOBA010000819">
    <property type="protein sequence ID" value="CAF3558691.1"/>
    <property type="molecule type" value="Genomic_DNA"/>
</dbReference>
<evidence type="ECO:0000313" key="2">
    <source>
        <dbReference type="EMBL" id="CAF1450637.1"/>
    </source>
</evidence>
<evidence type="ECO:0000313" key="4">
    <source>
        <dbReference type="EMBL" id="CAF4324086.1"/>
    </source>
</evidence>
<dbReference type="EMBL" id="CAJNOQ010019464">
    <property type="protein sequence ID" value="CAF1450637.1"/>
    <property type="molecule type" value="Genomic_DNA"/>
</dbReference>
<dbReference type="Proteomes" id="UP000677228">
    <property type="component" value="Unassembled WGS sequence"/>
</dbReference>
<evidence type="ECO:0000313" key="3">
    <source>
        <dbReference type="EMBL" id="CAF3558691.1"/>
    </source>
</evidence>
<name>A0A815PLX8_9BILA</name>
<protein>
    <submittedName>
        <fullName evidence="2">Uncharacterized protein</fullName>
    </submittedName>
</protein>
<organism evidence="2 5">
    <name type="scientific">Didymodactylos carnosus</name>
    <dbReference type="NCBI Taxonomy" id="1234261"/>
    <lineage>
        <taxon>Eukaryota</taxon>
        <taxon>Metazoa</taxon>
        <taxon>Spiralia</taxon>
        <taxon>Gnathifera</taxon>
        <taxon>Rotifera</taxon>
        <taxon>Eurotatoria</taxon>
        <taxon>Bdelloidea</taxon>
        <taxon>Philodinida</taxon>
        <taxon>Philodinidae</taxon>
        <taxon>Didymodactylos</taxon>
    </lineage>
</organism>
<dbReference type="PANTHER" id="PTHR35373">
    <property type="entry name" value="PROTEIN CBG16894"/>
    <property type="match status" value="1"/>
</dbReference>
<dbReference type="EMBL" id="CAJNOK010000819">
    <property type="protein sequence ID" value="CAF0777362.1"/>
    <property type="molecule type" value="Genomic_DNA"/>
</dbReference>
<proteinExistence type="predicted"/>
<evidence type="ECO:0000313" key="1">
    <source>
        <dbReference type="EMBL" id="CAF0777362.1"/>
    </source>
</evidence>
<accession>A0A815PLX8</accession>
<keyword evidence="5" id="KW-1185">Reference proteome</keyword>
<dbReference type="Proteomes" id="UP000681722">
    <property type="component" value="Unassembled WGS sequence"/>
</dbReference>
<comment type="caution">
    <text evidence="2">The sequence shown here is derived from an EMBL/GenBank/DDBJ whole genome shotgun (WGS) entry which is preliminary data.</text>
</comment>